<dbReference type="Gene3D" id="2.60.120.10">
    <property type="entry name" value="Jelly Rolls"/>
    <property type="match status" value="1"/>
</dbReference>
<evidence type="ECO:0000313" key="4">
    <source>
        <dbReference type="Proteomes" id="UP000317638"/>
    </source>
</evidence>
<feature type="region of interest" description="Disordered" evidence="1">
    <location>
        <begin position="124"/>
        <end position="159"/>
    </location>
</feature>
<dbReference type="InterPro" id="IPR014710">
    <property type="entry name" value="RmlC-like_jellyroll"/>
</dbReference>
<feature type="compositionally biased region" description="Acidic residues" evidence="1">
    <location>
        <begin position="149"/>
        <end position="159"/>
    </location>
</feature>
<feature type="compositionally biased region" description="Basic and acidic residues" evidence="1">
    <location>
        <begin position="129"/>
        <end position="142"/>
    </location>
</feature>
<accession>A0A553JX63</accession>
<dbReference type="AlphaFoldDB" id="A0A553JX63"/>
<evidence type="ECO:0000313" key="3">
    <source>
        <dbReference type="EMBL" id="TRY17036.1"/>
    </source>
</evidence>
<dbReference type="InterPro" id="IPR052538">
    <property type="entry name" value="Flavonoid_dioxygenase-like"/>
</dbReference>
<dbReference type="OrthoDB" id="3231985at2"/>
<protein>
    <submittedName>
        <fullName evidence="3">Cupin domain-containing protein</fullName>
    </submittedName>
</protein>
<dbReference type="RefSeq" id="WP_143939179.1">
    <property type="nucleotide sequence ID" value="NZ_VKKG01000006.1"/>
</dbReference>
<dbReference type="CDD" id="cd02223">
    <property type="entry name" value="cupin_Bh2720-like"/>
    <property type="match status" value="1"/>
</dbReference>
<feature type="domain" description="Cupin type-2" evidence="2">
    <location>
        <begin position="39"/>
        <end position="114"/>
    </location>
</feature>
<dbReference type="Pfam" id="PF07883">
    <property type="entry name" value="Cupin_2"/>
    <property type="match status" value="1"/>
</dbReference>
<dbReference type="InterPro" id="IPR013096">
    <property type="entry name" value="Cupin_2"/>
</dbReference>
<dbReference type="EMBL" id="VKKG01000006">
    <property type="protein sequence ID" value="TRY17036.1"/>
    <property type="molecule type" value="Genomic_DNA"/>
</dbReference>
<reference evidence="3 4" key="1">
    <citation type="submission" date="2019-07" db="EMBL/GenBank/DDBJ databases">
        <authorList>
            <person name="Zhou L.-Y."/>
        </authorList>
    </citation>
    <scope>NUCLEOTIDE SEQUENCE [LARGE SCALE GENOMIC DNA]</scope>
    <source>
        <strain evidence="3 4">YIM 101269</strain>
    </source>
</reference>
<dbReference type="Proteomes" id="UP000317638">
    <property type="component" value="Unassembled WGS sequence"/>
</dbReference>
<dbReference type="PANTHER" id="PTHR43346">
    <property type="entry name" value="LIGAND BINDING DOMAIN PROTEIN, PUTATIVE (AFU_ORTHOLOGUE AFUA_6G14370)-RELATED"/>
    <property type="match status" value="1"/>
</dbReference>
<dbReference type="InterPro" id="IPR011051">
    <property type="entry name" value="RmlC_Cupin_sf"/>
</dbReference>
<keyword evidence="4" id="KW-1185">Reference proteome</keyword>
<name>A0A553JX63_9ACTN</name>
<evidence type="ECO:0000259" key="2">
    <source>
        <dbReference type="Pfam" id="PF07883"/>
    </source>
</evidence>
<dbReference type="SUPFAM" id="SSF51182">
    <property type="entry name" value="RmlC-like cupins"/>
    <property type="match status" value="1"/>
</dbReference>
<gene>
    <name evidence="3" type="ORF">FOJ82_14390</name>
</gene>
<dbReference type="PANTHER" id="PTHR43346:SF1">
    <property type="entry name" value="QUERCETIN 2,3-DIOXYGENASE-RELATED"/>
    <property type="match status" value="1"/>
</dbReference>
<proteinExistence type="predicted"/>
<sequence>MTIKDIGPRPNAFDIEGATRGNENYRTVAWTGKYLQVTLMSIPVGKSIGLEVHPETDQFLRLDAGQGRAVMGPAEDQLDFEQDVSDGWSIQVPAGTWHDVINTGDEPLRLYAIYAPVHHAPGITQETSAKAEQDEAAGKDEPPAWTVQPEDDAADEHAG</sequence>
<organism evidence="3 4">
    <name type="scientific">Tessaracoccus rhinocerotis</name>
    <dbReference type="NCBI Taxonomy" id="1689449"/>
    <lineage>
        <taxon>Bacteria</taxon>
        <taxon>Bacillati</taxon>
        <taxon>Actinomycetota</taxon>
        <taxon>Actinomycetes</taxon>
        <taxon>Propionibacteriales</taxon>
        <taxon>Propionibacteriaceae</taxon>
        <taxon>Tessaracoccus</taxon>
    </lineage>
</organism>
<evidence type="ECO:0000256" key="1">
    <source>
        <dbReference type="SAM" id="MobiDB-lite"/>
    </source>
</evidence>
<comment type="caution">
    <text evidence="3">The sequence shown here is derived from an EMBL/GenBank/DDBJ whole genome shotgun (WGS) entry which is preliminary data.</text>
</comment>